<dbReference type="SUPFAM" id="SSF53850">
    <property type="entry name" value="Periplasmic binding protein-like II"/>
    <property type="match status" value="1"/>
</dbReference>
<dbReference type="InterPro" id="IPR042100">
    <property type="entry name" value="Bug_dom1"/>
</dbReference>
<reference evidence="3 4" key="1">
    <citation type="submission" date="2023-07" db="EMBL/GenBank/DDBJ databases">
        <title>Sorghum-associated microbial communities from plants grown in Nebraska, USA.</title>
        <authorList>
            <person name="Schachtman D."/>
        </authorList>
    </citation>
    <scope>NUCLEOTIDE SEQUENCE [LARGE SCALE GENOMIC DNA]</scope>
    <source>
        <strain evidence="3 4">DS1781</strain>
    </source>
</reference>
<proteinExistence type="inferred from homology"/>
<dbReference type="InterPro" id="IPR005064">
    <property type="entry name" value="BUG"/>
</dbReference>
<dbReference type="EMBL" id="JAVDRF010000018">
    <property type="protein sequence ID" value="MDR6539538.1"/>
    <property type="molecule type" value="Genomic_DNA"/>
</dbReference>
<evidence type="ECO:0000313" key="3">
    <source>
        <dbReference type="EMBL" id="MDR6539538.1"/>
    </source>
</evidence>
<keyword evidence="3" id="KW-0675">Receptor</keyword>
<dbReference type="Proteomes" id="UP001184230">
    <property type="component" value="Unassembled WGS sequence"/>
</dbReference>
<dbReference type="Gene3D" id="3.40.190.150">
    <property type="entry name" value="Bordetella uptake gene, domain 1"/>
    <property type="match status" value="1"/>
</dbReference>
<dbReference type="CDD" id="cd07012">
    <property type="entry name" value="PBP2_Bug_TTT"/>
    <property type="match status" value="1"/>
</dbReference>
<accession>A0ABU1NM48</accession>
<dbReference type="PANTHER" id="PTHR42928">
    <property type="entry name" value="TRICARBOXYLATE-BINDING PROTEIN"/>
    <property type="match status" value="1"/>
</dbReference>
<evidence type="ECO:0000313" key="4">
    <source>
        <dbReference type="Proteomes" id="UP001184230"/>
    </source>
</evidence>
<dbReference type="PANTHER" id="PTHR42928:SF5">
    <property type="entry name" value="BLR1237 PROTEIN"/>
    <property type="match status" value="1"/>
</dbReference>
<keyword evidence="4" id="KW-1185">Reference proteome</keyword>
<dbReference type="PIRSF" id="PIRSF017082">
    <property type="entry name" value="YflP"/>
    <property type="match status" value="1"/>
</dbReference>
<dbReference type="RefSeq" id="WP_309907312.1">
    <property type="nucleotide sequence ID" value="NZ_JAVDRF010000018.1"/>
</dbReference>
<evidence type="ECO:0000256" key="1">
    <source>
        <dbReference type="ARBA" id="ARBA00006987"/>
    </source>
</evidence>
<keyword evidence="2" id="KW-0732">Signal</keyword>
<dbReference type="Pfam" id="PF03401">
    <property type="entry name" value="TctC"/>
    <property type="match status" value="1"/>
</dbReference>
<dbReference type="Gene3D" id="3.40.190.10">
    <property type="entry name" value="Periplasmic binding protein-like II"/>
    <property type="match status" value="1"/>
</dbReference>
<protein>
    <submittedName>
        <fullName evidence="3">Tripartite-type tricarboxylate transporter receptor subunit TctC</fullName>
    </submittedName>
</protein>
<gene>
    <name evidence="3" type="ORF">J2739_005335</name>
</gene>
<comment type="caution">
    <text evidence="3">The sequence shown here is derived from an EMBL/GenBank/DDBJ whole genome shotgun (WGS) entry which is preliminary data.</text>
</comment>
<evidence type="ECO:0000256" key="2">
    <source>
        <dbReference type="SAM" id="SignalP"/>
    </source>
</evidence>
<name>A0ABU1NM48_9BURK</name>
<organism evidence="3 4">
    <name type="scientific">Variovorax soli</name>
    <dbReference type="NCBI Taxonomy" id="376815"/>
    <lineage>
        <taxon>Bacteria</taxon>
        <taxon>Pseudomonadati</taxon>
        <taxon>Pseudomonadota</taxon>
        <taxon>Betaproteobacteria</taxon>
        <taxon>Burkholderiales</taxon>
        <taxon>Comamonadaceae</taxon>
        <taxon>Variovorax</taxon>
    </lineage>
</organism>
<feature type="signal peptide" evidence="2">
    <location>
        <begin position="1"/>
        <end position="23"/>
    </location>
</feature>
<comment type="similarity">
    <text evidence="1">Belongs to the UPF0065 (bug) family.</text>
</comment>
<feature type="chain" id="PRO_5046745782" evidence="2">
    <location>
        <begin position="24"/>
        <end position="324"/>
    </location>
</feature>
<sequence length="324" mass="34488">MSLNRRKFSVATGLLSLAPVLRAQEPYPARPITLVVPFSAGSVVDQQARVIARVLGARLGQPFVIDNKVGVSGSIGAEFVSRAPPDGYTLLLGTQGTQGTNSALYKTIRYDPVKDFVAVHGLSGNANVLVVNPRLGIGSVAELVELARKNPGKLNFGSGGNGTSGHLCLELLQTRTGTRFTHVPYKASSAALIDLVSGNVDAMFDFVQTSAPHIRNGKLRALAVTRGQRMPMLPEVPTMAEAGFAGVESLSWGGLFAPAKTPDHIVKRLSAEASETLRTQEVRSSLDSVGSFIIDMPHAEFQNYVGREAVKWTEVLRAGGVTLE</sequence>